<dbReference type="EMBL" id="CP002501">
    <property type="protein sequence ID" value="AET39880.1"/>
    <property type="molecule type" value="Genomic_DNA"/>
</dbReference>
<dbReference type="RefSeq" id="XP_003646697.1">
    <property type="nucleotide sequence ID" value="XM_003646649.1"/>
</dbReference>
<sequence>MSKAKELKEKQELQTRLQEAFNKDFSKVLSWFDNDTPNKQSEELLGSREAFFRLPVVQIGSGLGVKDGHESGNTQDIQTVGEFIKGNKKLSTLAKKKQKQNGQERNDIYRIQKEDTKAMVALKHKMRNSKRAQAKDRISQLHQQVEASSENLNSVQRSDSDDDDDQVIQKTTKKSLACYFLIRRRSNGILNNSYFKHLSILIYW</sequence>
<feature type="region of interest" description="Disordered" evidence="1">
    <location>
        <begin position="145"/>
        <end position="167"/>
    </location>
</feature>
<proteinExistence type="predicted"/>
<name>I6NCT8_ERECY</name>
<dbReference type="GO" id="GO:0000480">
    <property type="term" value="P:endonucleolytic cleavage in 5'-ETS of tricistronic rRNA transcript (SSU-rRNA, 5.8S rRNA, LSU-rRNA)"/>
    <property type="evidence" value="ECO:0007669"/>
    <property type="project" value="EnsemblFungi"/>
</dbReference>
<dbReference type="InParanoid" id="I6NCT8"/>
<accession>I6NCT8</accession>
<keyword evidence="3" id="KW-1185">Reference proteome</keyword>
<dbReference type="STRING" id="931890.I6NCT8"/>
<dbReference type="FunCoup" id="I6NCT8">
    <property type="interactions" value="122"/>
</dbReference>
<dbReference type="GO" id="GO:0032040">
    <property type="term" value="C:small-subunit processome"/>
    <property type="evidence" value="ECO:0007669"/>
    <property type="project" value="EnsemblFungi"/>
</dbReference>
<organism evidence="2 3">
    <name type="scientific">Eremothecium cymbalariae (strain CBS 270.75 / DBVPG 7215 / KCTC 17166 / NRRL Y-17582)</name>
    <name type="common">Yeast</name>
    <dbReference type="NCBI Taxonomy" id="931890"/>
    <lineage>
        <taxon>Eukaryota</taxon>
        <taxon>Fungi</taxon>
        <taxon>Dikarya</taxon>
        <taxon>Ascomycota</taxon>
        <taxon>Saccharomycotina</taxon>
        <taxon>Saccharomycetes</taxon>
        <taxon>Saccharomycetales</taxon>
        <taxon>Saccharomycetaceae</taxon>
        <taxon>Eremothecium</taxon>
    </lineage>
</organism>
<dbReference type="GeneID" id="11472913"/>
<dbReference type="OrthoDB" id="4068385at2759"/>
<dbReference type="InterPro" id="IPR022592">
    <property type="entry name" value="Nucleolar_19"/>
</dbReference>
<feature type="compositionally biased region" description="Polar residues" evidence="1">
    <location>
        <begin position="145"/>
        <end position="157"/>
    </location>
</feature>
<dbReference type="HOGENOM" id="CLU_094334_0_0_1"/>
<reference evidence="2 3" key="1">
    <citation type="journal article" date="2011" name="G3 (Bethesda)">
        <title>Genome evolution in the Eremothecium clade of the Saccharomyces complex revealed by comparative genomics.</title>
        <authorList>
            <person name="Wendland J."/>
            <person name="Walther A."/>
        </authorList>
    </citation>
    <scope>NUCLEOTIDE SEQUENCE [LARGE SCALE GENOMIC DNA]</scope>
    <source>
        <strain evidence="3">CBS 270.75 / DBVPG 7215 / KCTC 17166 / NRRL Y-17582</strain>
    </source>
</reference>
<dbReference type="GO" id="GO:0000447">
    <property type="term" value="P:endonucleolytic cleavage in ITS1 to separate SSU-rRNA from 5.8S rRNA and LSU-rRNA from tricistronic rRNA transcript (SSU-rRNA, 5.8S rRNA, LSU-rRNA)"/>
    <property type="evidence" value="ECO:0007669"/>
    <property type="project" value="EnsemblFungi"/>
</dbReference>
<evidence type="ECO:0000313" key="2">
    <source>
        <dbReference type="EMBL" id="AET39880.1"/>
    </source>
</evidence>
<dbReference type="eggNOG" id="ENOG502S1GY">
    <property type="taxonomic scope" value="Eukaryota"/>
</dbReference>
<gene>
    <name evidence="2" type="ordered locus">Ecym_5096</name>
</gene>
<dbReference type="GO" id="GO:0005654">
    <property type="term" value="C:nucleoplasm"/>
    <property type="evidence" value="ECO:0007669"/>
    <property type="project" value="EnsemblFungi"/>
</dbReference>
<dbReference type="Proteomes" id="UP000006790">
    <property type="component" value="Chromosome 5"/>
</dbReference>
<protein>
    <submittedName>
        <fullName evidence="2">Uncharacterized protein</fullName>
    </submittedName>
</protein>
<dbReference type="KEGG" id="erc:Ecym_5096"/>
<dbReference type="AlphaFoldDB" id="I6NCT8"/>
<evidence type="ECO:0000256" key="1">
    <source>
        <dbReference type="SAM" id="MobiDB-lite"/>
    </source>
</evidence>
<dbReference type="GO" id="GO:0000472">
    <property type="term" value="P:endonucleolytic cleavage to generate mature 5'-end of SSU-rRNA from (SSU-rRNA, 5.8S rRNA, LSU-rRNA)"/>
    <property type="evidence" value="ECO:0007669"/>
    <property type="project" value="EnsemblFungi"/>
</dbReference>
<dbReference type="OMA" id="NNMYRIT"/>
<dbReference type="GO" id="GO:0030686">
    <property type="term" value="C:90S preribosome"/>
    <property type="evidence" value="ECO:0007669"/>
    <property type="project" value="EnsemblFungi"/>
</dbReference>
<evidence type="ECO:0000313" key="3">
    <source>
        <dbReference type="Proteomes" id="UP000006790"/>
    </source>
</evidence>
<dbReference type="Pfam" id="PF10863">
    <property type="entry name" value="NOP19"/>
    <property type="match status" value="1"/>
</dbReference>